<gene>
    <name evidence="2" type="ORF">ACFOJ9_15255</name>
</gene>
<dbReference type="Proteomes" id="UP001595648">
    <property type="component" value="Unassembled WGS sequence"/>
</dbReference>
<comment type="caution">
    <text evidence="2">The sequence shown here is derived from an EMBL/GenBank/DDBJ whole genome shotgun (WGS) entry which is preliminary data.</text>
</comment>
<evidence type="ECO:0000313" key="3">
    <source>
        <dbReference type="Proteomes" id="UP001595648"/>
    </source>
</evidence>
<evidence type="ECO:0000313" key="2">
    <source>
        <dbReference type="EMBL" id="MFC3323126.1"/>
    </source>
</evidence>
<feature type="domain" description="Immunity MXAN-0049 protein" evidence="1">
    <location>
        <begin position="98"/>
        <end position="177"/>
    </location>
</feature>
<sequence length="220" mass="25138">MKIYVLSVVEGQEWALPRHVDDYQLFATLCGQKQTRWHPPRMEFLREHDDGTRRQHSDFPWLGEHVLILRAKALELLRSTLEPYGEFLSLRSDEPISLFNVTTVADALDEERSEIVRFDDGGIMMIERTVLRPDAIGDAEIFKLPERADGVRVSSIYLQETIVRRIGELGLKGIAFAMVWSDEPVGRDRVEYPGVERRAPASSASSLRRFLAALLRKAGF</sequence>
<protein>
    <submittedName>
        <fullName evidence="2">Imm11 family protein</fullName>
    </submittedName>
</protein>
<dbReference type="RefSeq" id="WP_378979577.1">
    <property type="nucleotide sequence ID" value="NZ_JBHRVD010000001.1"/>
</dbReference>
<dbReference type="InterPro" id="IPR012433">
    <property type="entry name" value="Imm11"/>
</dbReference>
<dbReference type="EMBL" id="JBHRVD010000001">
    <property type="protein sequence ID" value="MFC3323126.1"/>
    <property type="molecule type" value="Genomic_DNA"/>
</dbReference>
<accession>A0ABV7MMQ1</accession>
<evidence type="ECO:0000259" key="1">
    <source>
        <dbReference type="Pfam" id="PF07791"/>
    </source>
</evidence>
<organism evidence="2 3">
    <name type="scientific">Mesorhizobium cantuariense</name>
    <dbReference type="NCBI Taxonomy" id="1300275"/>
    <lineage>
        <taxon>Bacteria</taxon>
        <taxon>Pseudomonadati</taxon>
        <taxon>Pseudomonadota</taxon>
        <taxon>Alphaproteobacteria</taxon>
        <taxon>Hyphomicrobiales</taxon>
        <taxon>Phyllobacteriaceae</taxon>
        <taxon>Mesorhizobium</taxon>
    </lineage>
</organism>
<reference evidence="3" key="1">
    <citation type="journal article" date="2019" name="Int. J. Syst. Evol. Microbiol.">
        <title>The Global Catalogue of Microorganisms (GCM) 10K type strain sequencing project: providing services to taxonomists for standard genome sequencing and annotation.</title>
        <authorList>
            <consortium name="The Broad Institute Genomics Platform"/>
            <consortium name="The Broad Institute Genome Sequencing Center for Infectious Disease"/>
            <person name="Wu L."/>
            <person name="Ma J."/>
        </authorList>
    </citation>
    <scope>NUCLEOTIDE SEQUENCE [LARGE SCALE GENOMIC DNA]</scope>
    <source>
        <strain evidence="3">ICMP 19515</strain>
    </source>
</reference>
<dbReference type="Pfam" id="PF07791">
    <property type="entry name" value="Imm11"/>
    <property type="match status" value="1"/>
</dbReference>
<proteinExistence type="predicted"/>
<name>A0ABV7MMQ1_9HYPH</name>
<keyword evidence="3" id="KW-1185">Reference proteome</keyword>